<dbReference type="AlphaFoldDB" id="Q9U499"/>
<dbReference type="InterPro" id="IPR000668">
    <property type="entry name" value="Peptidase_C1A_C"/>
</dbReference>
<dbReference type="FunFam" id="3.90.70.10:FF:000006">
    <property type="entry name" value="Cathepsin S"/>
    <property type="match status" value="1"/>
</dbReference>
<evidence type="ECO:0000256" key="5">
    <source>
        <dbReference type="ARBA" id="ARBA00023145"/>
    </source>
</evidence>
<proteinExistence type="evidence at transcript level"/>
<keyword evidence="4" id="KW-0788">Thiol protease</keyword>
<dbReference type="GeneID" id="137427146"/>
<dbReference type="InterPro" id="IPR025660">
    <property type="entry name" value="Pept_his_AS"/>
</dbReference>
<dbReference type="EMBL" id="AF194426">
    <property type="protein sequence ID" value="AAF19630.1"/>
    <property type="molecule type" value="mRNA"/>
</dbReference>
<dbReference type="GO" id="GO:0006508">
    <property type="term" value="P:proteolysis"/>
    <property type="evidence" value="ECO:0007669"/>
    <property type="project" value="UniProtKB-KW"/>
</dbReference>
<dbReference type="InterPro" id="IPR000169">
    <property type="entry name" value="Pept_cys_AS"/>
</dbReference>
<feature type="domain" description="Peptidase C1A papain C-terminal" evidence="8">
    <location>
        <begin position="108"/>
        <end position="323"/>
    </location>
</feature>
<evidence type="ECO:0000256" key="7">
    <source>
        <dbReference type="SAM" id="SignalP"/>
    </source>
</evidence>
<dbReference type="SMART" id="SM00645">
    <property type="entry name" value="Pept_C1"/>
    <property type="match status" value="1"/>
</dbReference>
<evidence type="ECO:0000256" key="3">
    <source>
        <dbReference type="ARBA" id="ARBA00022801"/>
    </source>
</evidence>
<evidence type="ECO:0000313" key="10">
    <source>
        <dbReference type="EMBL" id="AAF19630.1"/>
    </source>
</evidence>
<evidence type="ECO:0000259" key="8">
    <source>
        <dbReference type="SMART" id="SM00645"/>
    </source>
</evidence>
<dbReference type="InterPro" id="IPR013128">
    <property type="entry name" value="Peptidase_C1A"/>
</dbReference>
<keyword evidence="6" id="KW-1015">Disulfide bond</keyword>
<accession>Q9U499</accession>
<keyword evidence="7" id="KW-0732">Signal</keyword>
<feature type="domain" description="Cathepsin propeptide inhibitor" evidence="9">
    <location>
        <begin position="19"/>
        <end position="79"/>
    </location>
</feature>
<dbReference type="InterPro" id="IPR039417">
    <property type="entry name" value="Peptidase_C1A_papain-like"/>
</dbReference>
<dbReference type="GO" id="GO:0008234">
    <property type="term" value="F:cysteine-type peptidase activity"/>
    <property type="evidence" value="ECO:0007669"/>
    <property type="project" value="UniProtKB-KW"/>
</dbReference>
<dbReference type="Pfam" id="PF00112">
    <property type="entry name" value="Peptidase_C1"/>
    <property type="match status" value="1"/>
</dbReference>
<evidence type="ECO:0000256" key="2">
    <source>
        <dbReference type="ARBA" id="ARBA00022670"/>
    </source>
</evidence>
<keyword evidence="5" id="KW-0865">Zymogen</keyword>
<dbReference type="PRINTS" id="PR00705">
    <property type="entry name" value="PAPAIN"/>
</dbReference>
<dbReference type="RefSeq" id="XP_067972457.1">
    <property type="nucleotide sequence ID" value="XM_068116356.1"/>
</dbReference>
<dbReference type="CDD" id="cd02248">
    <property type="entry name" value="Peptidase_C1A"/>
    <property type="match status" value="1"/>
</dbReference>
<dbReference type="SMART" id="SM00848">
    <property type="entry name" value="Inhibitor_I29"/>
    <property type="match status" value="1"/>
</dbReference>
<feature type="chain" id="PRO_5018637725" evidence="7">
    <location>
        <begin position="17"/>
        <end position="324"/>
    </location>
</feature>
<dbReference type="InterPro" id="IPR025661">
    <property type="entry name" value="Pept_asp_AS"/>
</dbReference>
<dbReference type="Pfam" id="PF08246">
    <property type="entry name" value="Inhibitor_I29"/>
    <property type="match status" value="1"/>
</dbReference>
<keyword evidence="3" id="KW-0378">Hydrolase</keyword>
<dbReference type="SUPFAM" id="SSF54001">
    <property type="entry name" value="Cysteine proteinases"/>
    <property type="match status" value="1"/>
</dbReference>
<evidence type="ECO:0000256" key="4">
    <source>
        <dbReference type="ARBA" id="ARBA00022807"/>
    </source>
</evidence>
<dbReference type="InterPro" id="IPR013201">
    <property type="entry name" value="Prot_inhib_I29"/>
</dbReference>
<feature type="signal peptide" evidence="7">
    <location>
        <begin position="1"/>
        <end position="16"/>
    </location>
</feature>
<evidence type="ECO:0000256" key="6">
    <source>
        <dbReference type="ARBA" id="ARBA00023157"/>
    </source>
</evidence>
<comment type="similarity">
    <text evidence="1">Belongs to the peptidase C1 family.</text>
</comment>
<dbReference type="PANTHER" id="PTHR12411">
    <property type="entry name" value="CYSTEINE PROTEASE FAMILY C1-RELATED"/>
    <property type="match status" value="1"/>
</dbReference>
<dbReference type="PROSITE" id="PS00139">
    <property type="entry name" value="THIOL_PROTEASE_CYS"/>
    <property type="match status" value="1"/>
</dbReference>
<sequence>MTRVFVLLALVAAANALDWESWKGKYGKSYLGRGEEVLRKRVWESNLQIVQQHNVLADQGQANYRLGMNTYADLYNEEFMALKGSSGILQAKDQSSTQTFKPLVGVTLPSSVDWRNQGYVTPVKDQGQCGSCWSFSATGSLEGQHFAKTGTLVSLSEQQLVDCSWSYGNYGCSGGLMESAYDYIRDAGGVQLESAYPYTAQNGRCHFDQSKAVATCTGHVAIPSGDEQSLMQAVGTVGPVAVAIDASGYDFQLYESGVYDRSRCSSSSLDHGVLAAGYGTEGGNDYWLVKNSWGPGWGAQGYIKMSRNKSNQCGIATMACYPLV</sequence>
<name>Q9U499_MYXGL</name>
<reference evidence="10" key="1">
    <citation type="submission" date="1999-10" db="EMBL/GenBank/DDBJ databases">
        <title>Characterization of a cDNA coding for a cathepsin L-like cysteine proteinase from the intestine of Atlantic hagfish.</title>
        <authorList>
            <person name="White G.P."/>
            <person name="Cunningham C."/>
        </authorList>
    </citation>
    <scope>NUCLEOTIDE SEQUENCE</scope>
    <source>
        <tissue evidence="10">Intestine</tissue>
    </source>
</reference>
<dbReference type="PROSITE" id="PS00640">
    <property type="entry name" value="THIOL_PROTEASE_ASN"/>
    <property type="match status" value="1"/>
</dbReference>
<dbReference type="PROSITE" id="PS00639">
    <property type="entry name" value="THIOL_PROTEASE_HIS"/>
    <property type="match status" value="1"/>
</dbReference>
<dbReference type="Gene3D" id="3.90.70.10">
    <property type="entry name" value="Cysteine proteinases"/>
    <property type="match status" value="1"/>
</dbReference>
<keyword evidence="2" id="KW-0645">Protease</keyword>
<evidence type="ECO:0000256" key="1">
    <source>
        <dbReference type="ARBA" id="ARBA00008455"/>
    </source>
</evidence>
<organism evidence="10">
    <name type="scientific">Myxine glutinosa</name>
    <name type="common">Atlantic hagfish</name>
    <dbReference type="NCBI Taxonomy" id="7769"/>
    <lineage>
        <taxon>Eukaryota</taxon>
        <taxon>Metazoa</taxon>
        <taxon>Chordata</taxon>
        <taxon>Craniata</taxon>
        <taxon>Vertebrata</taxon>
        <taxon>Cyclostomata</taxon>
        <taxon>Myxini</taxon>
        <taxon>Myxiniformes</taxon>
        <taxon>Myxinidae</taxon>
        <taxon>Myxininae</taxon>
        <taxon>Myxine</taxon>
    </lineage>
</organism>
<protein>
    <submittedName>
        <fullName evidence="10">Cysteine proteinase</fullName>
    </submittedName>
</protein>
<evidence type="ECO:0000259" key="9">
    <source>
        <dbReference type="SMART" id="SM00848"/>
    </source>
</evidence>
<dbReference type="InterPro" id="IPR038765">
    <property type="entry name" value="Papain-like_cys_pep_sf"/>
</dbReference>
<dbReference type="RefSeq" id="XP_067972456.1">
    <property type="nucleotide sequence ID" value="XM_068116355.1"/>
</dbReference>